<evidence type="ECO:0000313" key="3">
    <source>
        <dbReference type="EMBL" id="QEC65387.1"/>
    </source>
</evidence>
<keyword evidence="4" id="KW-1185">Reference proteome</keyword>
<dbReference type="InterPro" id="IPR006504">
    <property type="entry name" value="Tscrpt_reg_Spx/MgsR"/>
</dbReference>
<protein>
    <submittedName>
        <fullName evidence="3">Spx/MgsR family RNA polymerase-binding regulatory protein</fullName>
    </submittedName>
</protein>
<dbReference type="Gene3D" id="3.40.30.10">
    <property type="entry name" value="Glutaredoxin"/>
    <property type="match status" value="1"/>
</dbReference>
<dbReference type="SUPFAM" id="SSF52833">
    <property type="entry name" value="Thioredoxin-like"/>
    <property type="match status" value="1"/>
</dbReference>
<organism evidence="3 4">
    <name type="scientific">Mucilaginibacter ginsenosidivorans</name>
    <dbReference type="NCBI Taxonomy" id="398053"/>
    <lineage>
        <taxon>Bacteria</taxon>
        <taxon>Pseudomonadati</taxon>
        <taxon>Bacteroidota</taxon>
        <taxon>Sphingobacteriia</taxon>
        <taxon>Sphingobacteriales</taxon>
        <taxon>Sphingobacteriaceae</taxon>
        <taxon>Mucilaginibacter</taxon>
    </lineage>
</organism>
<evidence type="ECO:0000313" key="4">
    <source>
        <dbReference type="Proteomes" id="UP000321479"/>
    </source>
</evidence>
<proteinExistence type="inferred from homology"/>
<name>A0A5B8V1I6_9SPHI</name>
<evidence type="ECO:0000256" key="2">
    <source>
        <dbReference type="PROSITE-ProRule" id="PRU01282"/>
    </source>
</evidence>
<dbReference type="PANTHER" id="PTHR30041">
    <property type="entry name" value="ARSENATE REDUCTASE"/>
    <property type="match status" value="1"/>
</dbReference>
<dbReference type="Proteomes" id="UP000321479">
    <property type="component" value="Chromosome"/>
</dbReference>
<dbReference type="InterPro" id="IPR006660">
    <property type="entry name" value="Arsenate_reductase-like"/>
</dbReference>
<dbReference type="EMBL" id="CP042436">
    <property type="protein sequence ID" value="QEC65387.1"/>
    <property type="molecule type" value="Genomic_DNA"/>
</dbReference>
<evidence type="ECO:0000256" key="1">
    <source>
        <dbReference type="ARBA" id="ARBA00007198"/>
    </source>
</evidence>
<dbReference type="KEGG" id="mgin:FRZ54_23370"/>
<accession>A0A5B8V1I6</accession>
<comment type="similarity">
    <text evidence="1 2">Belongs to the ArsC family.</text>
</comment>
<dbReference type="InterPro" id="IPR036249">
    <property type="entry name" value="Thioredoxin-like_sf"/>
</dbReference>
<sequence length="116" mass="13475">MTVYGIPNCDTVKKALTWLKANHIDFEFHDFKKLGISAKKLKEWDKKAGYEKFLNKKSSVWKDVDDRVKESIVTPDTAFPLLQEKTSIIKRPVIEDGKFLFFGFDEAVYKKHFLGS</sequence>
<dbReference type="PROSITE" id="PS51353">
    <property type="entry name" value="ARSC"/>
    <property type="match status" value="1"/>
</dbReference>
<dbReference type="AlphaFoldDB" id="A0A5B8V1I6"/>
<dbReference type="Pfam" id="PF03960">
    <property type="entry name" value="ArsC"/>
    <property type="match status" value="1"/>
</dbReference>
<reference evidence="3 4" key="1">
    <citation type="journal article" date="2017" name="Curr. Microbiol.">
        <title>Mucilaginibacter ginsenosidivorans sp. nov., Isolated from Soil of Ginseng Field.</title>
        <authorList>
            <person name="Kim M.M."/>
            <person name="Siddiqi M.Z."/>
            <person name="Im W.T."/>
        </authorList>
    </citation>
    <scope>NUCLEOTIDE SEQUENCE [LARGE SCALE GENOMIC DNA]</scope>
    <source>
        <strain evidence="3 4">Gsoil 3017</strain>
    </source>
</reference>
<dbReference type="NCBIfam" id="TIGR01617">
    <property type="entry name" value="arsC_related"/>
    <property type="match status" value="1"/>
</dbReference>
<dbReference type="PANTHER" id="PTHR30041:SF8">
    <property type="entry name" value="PROTEIN YFFB"/>
    <property type="match status" value="1"/>
</dbReference>
<gene>
    <name evidence="3" type="ORF">FRZ54_23370</name>
</gene>
<dbReference type="RefSeq" id="WP_147034212.1">
    <property type="nucleotide sequence ID" value="NZ_CP042436.1"/>
</dbReference>
<dbReference type="OrthoDB" id="9794155at2"/>